<comment type="cofactor">
    <cofactor evidence="1">
        <name>FAD</name>
        <dbReference type="ChEBI" id="CHEBI:57692"/>
    </cofactor>
</comment>
<dbReference type="PIRSF" id="PIRSF036654">
    <property type="entry name" value="UCP036654"/>
    <property type="match status" value="1"/>
</dbReference>
<dbReference type="PANTHER" id="PTHR43260">
    <property type="entry name" value="3-KETOSTEROID-DELTA-1-DEHYDROGENASE"/>
    <property type="match status" value="1"/>
</dbReference>
<evidence type="ECO:0000313" key="5">
    <source>
        <dbReference type="EMBL" id="TPH12127.1"/>
    </source>
</evidence>
<dbReference type="PANTHER" id="PTHR43260:SF1">
    <property type="entry name" value="KSDD-LIKE STEROID DEHYDROGENASE RV0785"/>
    <property type="match status" value="1"/>
</dbReference>
<dbReference type="RefSeq" id="WP_140605658.1">
    <property type="nucleotide sequence ID" value="NZ_SAWY01000041.1"/>
</dbReference>
<comment type="caution">
    <text evidence="5">The sequence shown here is derived from an EMBL/GenBank/DDBJ whole genome shotgun (WGS) entry which is preliminary data.</text>
</comment>
<gene>
    <name evidence="5" type="ORF">EPA86_17385</name>
</gene>
<dbReference type="InterPro" id="IPR027477">
    <property type="entry name" value="Succ_DH/fumarate_Rdtase_cat_sf"/>
</dbReference>
<keyword evidence="6" id="KW-1185">Reference proteome</keyword>
<evidence type="ECO:0000256" key="1">
    <source>
        <dbReference type="ARBA" id="ARBA00001974"/>
    </source>
</evidence>
<dbReference type="AlphaFoldDB" id="A0A502KV64"/>
<dbReference type="SUPFAM" id="SSF51905">
    <property type="entry name" value="FAD/NAD(P)-binding domain"/>
    <property type="match status" value="1"/>
</dbReference>
<dbReference type="InterPro" id="IPR003953">
    <property type="entry name" value="FAD-dep_OxRdtase_2_FAD-bd"/>
</dbReference>
<keyword evidence="3" id="KW-0560">Oxidoreductase</keyword>
<proteinExistence type="predicted"/>
<evidence type="ECO:0000259" key="4">
    <source>
        <dbReference type="Pfam" id="PF00890"/>
    </source>
</evidence>
<keyword evidence="2" id="KW-0285">Flavoprotein</keyword>
<dbReference type="OrthoDB" id="9813348at2"/>
<accession>A0A502KV64</accession>
<dbReference type="EMBL" id="SAWY01000041">
    <property type="protein sequence ID" value="TPH12127.1"/>
    <property type="molecule type" value="Genomic_DNA"/>
</dbReference>
<dbReference type="Gene3D" id="3.90.700.10">
    <property type="entry name" value="Succinate dehydrogenase/fumarate reductase flavoprotein, catalytic domain"/>
    <property type="match status" value="1"/>
</dbReference>
<protein>
    <submittedName>
        <fullName evidence="5">FAD-dependent oxidoreductase</fullName>
    </submittedName>
</protein>
<dbReference type="InterPro" id="IPR014614">
    <property type="entry name" value="KsdD_DH"/>
</dbReference>
<reference evidence="5 6" key="1">
    <citation type="submission" date="2019-01" db="EMBL/GenBank/DDBJ databases">
        <title>Litorilituus lipolytica sp. nov., isolated from intertidal sand of the Yellow Sea in China.</title>
        <authorList>
            <person name="Liu A."/>
        </authorList>
    </citation>
    <scope>NUCLEOTIDE SEQUENCE [LARGE SCALE GENOMIC DNA]</scope>
    <source>
        <strain evidence="5 6">RZ04</strain>
    </source>
</reference>
<evidence type="ECO:0000256" key="3">
    <source>
        <dbReference type="ARBA" id="ARBA00023002"/>
    </source>
</evidence>
<evidence type="ECO:0000256" key="2">
    <source>
        <dbReference type="ARBA" id="ARBA00022630"/>
    </source>
</evidence>
<dbReference type="Proteomes" id="UP000315303">
    <property type="component" value="Unassembled WGS sequence"/>
</dbReference>
<name>A0A502KV64_9GAMM</name>
<dbReference type="GO" id="GO:0016627">
    <property type="term" value="F:oxidoreductase activity, acting on the CH-CH group of donors"/>
    <property type="evidence" value="ECO:0007669"/>
    <property type="project" value="InterPro"/>
</dbReference>
<dbReference type="InterPro" id="IPR036188">
    <property type="entry name" value="FAD/NAD-bd_sf"/>
</dbReference>
<dbReference type="Gene3D" id="3.50.50.60">
    <property type="entry name" value="FAD/NAD(P)-binding domain"/>
    <property type="match status" value="1"/>
</dbReference>
<dbReference type="Pfam" id="PF00890">
    <property type="entry name" value="FAD_binding_2"/>
    <property type="match status" value="1"/>
</dbReference>
<sequence length="566" mass="62818">MATEQIKVSQRTSQTESYDTVIAGGGIAGLVTALELVSTGQTVCIVDRDTKARLGGLARWAFGGMALCNTSEQQRMKIPDSSKRLLEDWHSFAEFNEQDNWPKLWANEYANHNHDKVYLWLKALGLKFLPAVNWVERGLYTPGNSVPRYHVLWGTGWGLVEKVIEKLTPYITNKQLIIKHQHKVVNLIKEDEQVLGVNVIDESVSVPSSETSTAMNEQNEFSIFADSTVIACGGINGSIERVKQNWQSPWPDETEAILNGANPISDGELHDEVASLGGNITRAEHMWNYAAGIKHPQKEFKGHGLSLIPSKSALWLNHQGKRIGPMPLITGFDTHDLCQQVAKQEKPWTWQILTWDMAIKELAVSGSLHNPSIRDKKLLSFLKEILLGNTRLVNQLISESDDVLVGDSIDVLTSKMNASTDENYICDGQIQREIDKYNTQFTDGTVIENDDQVRRIHHARQWRPDKLRTCKPAPIKAKKAGHPYNFIAIKLQLISRKSLGGVQTNLASQVLNEQQQPIKGLYCVGEAAGFGGGGVNGKRSLEGTFLSACILTARNAAQAILAEQSK</sequence>
<organism evidence="5 6">
    <name type="scientific">Litorilituus lipolyticus</name>
    <dbReference type="NCBI Taxonomy" id="2491017"/>
    <lineage>
        <taxon>Bacteria</taxon>
        <taxon>Pseudomonadati</taxon>
        <taxon>Pseudomonadota</taxon>
        <taxon>Gammaproteobacteria</taxon>
        <taxon>Alteromonadales</taxon>
        <taxon>Colwelliaceae</taxon>
        <taxon>Litorilituus</taxon>
    </lineage>
</organism>
<feature type="domain" description="FAD-dependent oxidoreductase 2 FAD-binding" evidence="4">
    <location>
        <begin position="19"/>
        <end position="546"/>
    </location>
</feature>
<evidence type="ECO:0000313" key="6">
    <source>
        <dbReference type="Proteomes" id="UP000315303"/>
    </source>
</evidence>